<dbReference type="InterPro" id="IPR036188">
    <property type="entry name" value="FAD/NAD-bd_sf"/>
</dbReference>
<keyword evidence="9" id="KW-1185">Reference proteome</keyword>
<gene>
    <name evidence="8" type="ORF">JI744_15080</name>
</gene>
<dbReference type="GO" id="GO:0016614">
    <property type="term" value="F:oxidoreductase activity, acting on CH-OH group of donors"/>
    <property type="evidence" value="ECO:0007669"/>
    <property type="project" value="InterPro"/>
</dbReference>
<feature type="domain" description="FAD-binding" evidence="6">
    <location>
        <begin position="7"/>
        <end position="44"/>
    </location>
</feature>
<feature type="domain" description="Glucose-methanol-choline oxidoreductase N-terminal" evidence="5">
    <location>
        <begin position="193"/>
        <end position="310"/>
    </location>
</feature>
<evidence type="ECO:0000256" key="2">
    <source>
        <dbReference type="ARBA" id="ARBA00022630"/>
    </source>
</evidence>
<keyword evidence="4" id="KW-0560">Oxidoreductase</keyword>
<dbReference type="InterPro" id="IPR002938">
    <property type="entry name" value="FAD-bd"/>
</dbReference>
<dbReference type="Proteomes" id="UP000619033">
    <property type="component" value="Unassembled WGS sequence"/>
</dbReference>
<keyword evidence="2" id="KW-0285">Flavoprotein</keyword>
<dbReference type="GO" id="GO:0071949">
    <property type="term" value="F:FAD binding"/>
    <property type="evidence" value="ECO:0007669"/>
    <property type="project" value="InterPro"/>
</dbReference>
<dbReference type="Gene3D" id="3.50.50.60">
    <property type="entry name" value="FAD/NAD(P)-binding domain"/>
    <property type="match status" value="2"/>
</dbReference>
<evidence type="ECO:0000313" key="9">
    <source>
        <dbReference type="Proteomes" id="UP000619033"/>
    </source>
</evidence>
<proteinExistence type="inferred from homology"/>
<accession>A0A8J7MY47</accession>
<evidence type="ECO:0000256" key="3">
    <source>
        <dbReference type="ARBA" id="ARBA00022827"/>
    </source>
</evidence>
<dbReference type="SUPFAM" id="SSF51905">
    <property type="entry name" value="FAD/NAD(P)-binding domain"/>
    <property type="match status" value="1"/>
</dbReference>
<dbReference type="EMBL" id="JAESVP010000008">
    <property type="protein sequence ID" value="MBL4929429.1"/>
    <property type="molecule type" value="Genomic_DNA"/>
</dbReference>
<evidence type="ECO:0000259" key="5">
    <source>
        <dbReference type="Pfam" id="PF00732"/>
    </source>
</evidence>
<dbReference type="AlphaFoldDB" id="A0A8J7MY47"/>
<protein>
    <submittedName>
        <fullName evidence="8">GMC family oxidoreductase</fullName>
    </submittedName>
</protein>
<dbReference type="InterPro" id="IPR000172">
    <property type="entry name" value="GMC_OxRdtase_N"/>
</dbReference>
<dbReference type="Pfam" id="PF01494">
    <property type="entry name" value="FAD_binding_3"/>
    <property type="match status" value="1"/>
</dbReference>
<organism evidence="8 9">
    <name type="scientific">Fuscibacter oryzae</name>
    <dbReference type="NCBI Taxonomy" id="2803939"/>
    <lineage>
        <taxon>Bacteria</taxon>
        <taxon>Pseudomonadati</taxon>
        <taxon>Pseudomonadota</taxon>
        <taxon>Alphaproteobacteria</taxon>
        <taxon>Rhodobacterales</taxon>
        <taxon>Paracoccaceae</taxon>
        <taxon>Fuscibacter</taxon>
    </lineage>
</organism>
<dbReference type="SUPFAM" id="SSF54373">
    <property type="entry name" value="FAD-linked reductases, C-terminal domain"/>
    <property type="match status" value="1"/>
</dbReference>
<sequence>MTKTLEDVDVLIIGAGPSGSVAAHTLAMAGMSVVCLEQGDWMSPNDYPGNRPEYELLQQTQWNPNPNTRQRPADYPLNVSESDLSPIMFGAVGGSSILFGAHWLRLKPSDFRLRTQDGICDDWPISYEELEPFYSRIDAFLGVAGLGGDPAYPPQDYEMPPHPLGKGGVRMAQAMNGLGWHWWPGTQAIPTFKHKNLAQCVRWGVCESGCPAGAKASFDLGYWPHAVVAGARLVTGARVREVTVNAKGNAEGAIWIDRNGAEHLQKARIVILAANGIGTARLLQLSKSAAFPDGLANGSGLVGKNLMLHPNTEAVGLYDDDVEGWRGPAGQLMYSLQFYETDAARGFYRGAKMNLMPRPGVLSVLREFDDLPFEERWGQAIHHLDRYAGHALSWAANIEDLPEESNCISLDPDLKDSDGIPAPKVNYRISENSWKSIDYMLDRMVEMHQAAGAKHIFRHRLWTEQPGHLLGTARCGNDPRQSVVDRWGRAHEVPNLFIVDGSVMVTSGAVNPTATIAAWALRTAEHIIETKRDFIG</sequence>
<evidence type="ECO:0000313" key="8">
    <source>
        <dbReference type="EMBL" id="MBL4929429.1"/>
    </source>
</evidence>
<evidence type="ECO:0000256" key="4">
    <source>
        <dbReference type="ARBA" id="ARBA00023002"/>
    </source>
</evidence>
<dbReference type="RefSeq" id="WP_202661968.1">
    <property type="nucleotide sequence ID" value="NZ_JAESVP010000008.1"/>
</dbReference>
<evidence type="ECO:0000256" key="1">
    <source>
        <dbReference type="ARBA" id="ARBA00010790"/>
    </source>
</evidence>
<comment type="caution">
    <text evidence="8">The sequence shown here is derived from an EMBL/GenBank/DDBJ whole genome shotgun (WGS) entry which is preliminary data.</text>
</comment>
<keyword evidence="3" id="KW-0274">FAD</keyword>
<dbReference type="InterPro" id="IPR007867">
    <property type="entry name" value="GMC_OxRtase_C"/>
</dbReference>
<dbReference type="PANTHER" id="PTHR46056">
    <property type="entry name" value="LONG-CHAIN-ALCOHOL OXIDASE"/>
    <property type="match status" value="1"/>
</dbReference>
<name>A0A8J7MY47_9RHOB</name>
<dbReference type="Pfam" id="PF00732">
    <property type="entry name" value="GMC_oxred_N"/>
    <property type="match status" value="1"/>
</dbReference>
<dbReference type="Pfam" id="PF05199">
    <property type="entry name" value="GMC_oxred_C"/>
    <property type="match status" value="1"/>
</dbReference>
<reference evidence="8" key="1">
    <citation type="submission" date="2021-01" db="EMBL/GenBank/DDBJ databases">
        <title>Genome seq and assembly of Tabrizicola sp. KVB23.</title>
        <authorList>
            <person name="Chhetri G."/>
        </authorList>
    </citation>
    <scope>NUCLEOTIDE SEQUENCE</scope>
    <source>
        <strain evidence="8">KVB23</strain>
    </source>
</reference>
<feature type="domain" description="Glucose-methanol-choline oxidoreductase C-terminal" evidence="7">
    <location>
        <begin position="402"/>
        <end position="520"/>
    </location>
</feature>
<evidence type="ECO:0000259" key="6">
    <source>
        <dbReference type="Pfam" id="PF01494"/>
    </source>
</evidence>
<comment type="similarity">
    <text evidence="1">Belongs to the GMC oxidoreductase family.</text>
</comment>
<evidence type="ECO:0000259" key="7">
    <source>
        <dbReference type="Pfam" id="PF05199"/>
    </source>
</evidence>
<dbReference type="PANTHER" id="PTHR46056:SF12">
    <property type="entry name" value="LONG-CHAIN-ALCOHOL OXIDASE"/>
    <property type="match status" value="1"/>
</dbReference>